<sequence length="288" mass="32923">MPPIAIYNLAADHLTAVRQMIFNLLATPLAEDTLAQIADGLPTRQVSERDRRFYDPEKLTLRSPSQVAQAYQNSVVGTRPFRLRLIEITALVMHTVAAHLFGLTSQPPYKCPPPLQHLGPIRQDMKAAGDRTFDPIPTHLYHTHFVDHDQYPMGVADVVGYWAEYHILGGVVLFDRRGSESEMREVFFHPDAQITVFQLSEAQIDQFVAFGPPHGPSITCPFPMKAERDALRMDANDPFDRHIFRNRYERRRPVVIPWITRPPRRQAEDYLQLLENLDEIKKTGSGHP</sequence>
<keyword evidence="2" id="KW-1185">Reference proteome</keyword>
<dbReference type="AlphaFoldDB" id="A0A319DSA4"/>
<organism evidence="1 2">
    <name type="scientific">Aspergillus sclerotiicarbonarius (strain CBS 121057 / IBT 28362)</name>
    <dbReference type="NCBI Taxonomy" id="1448318"/>
    <lineage>
        <taxon>Eukaryota</taxon>
        <taxon>Fungi</taxon>
        <taxon>Dikarya</taxon>
        <taxon>Ascomycota</taxon>
        <taxon>Pezizomycotina</taxon>
        <taxon>Eurotiomycetes</taxon>
        <taxon>Eurotiomycetidae</taxon>
        <taxon>Eurotiales</taxon>
        <taxon>Aspergillaceae</taxon>
        <taxon>Aspergillus</taxon>
        <taxon>Aspergillus subgen. Circumdati</taxon>
    </lineage>
</organism>
<protein>
    <submittedName>
        <fullName evidence="1">Uncharacterized protein</fullName>
    </submittedName>
</protein>
<reference evidence="1 2" key="1">
    <citation type="submission" date="2018-02" db="EMBL/GenBank/DDBJ databases">
        <title>The genomes of Aspergillus section Nigri reveals drivers in fungal speciation.</title>
        <authorList>
            <consortium name="DOE Joint Genome Institute"/>
            <person name="Vesth T.C."/>
            <person name="Nybo J."/>
            <person name="Theobald S."/>
            <person name="Brandl J."/>
            <person name="Frisvad J.C."/>
            <person name="Nielsen K.F."/>
            <person name="Lyhne E.K."/>
            <person name="Kogle M.E."/>
            <person name="Kuo A."/>
            <person name="Riley R."/>
            <person name="Clum A."/>
            <person name="Nolan M."/>
            <person name="Lipzen A."/>
            <person name="Salamov A."/>
            <person name="Henrissat B."/>
            <person name="Wiebenga A."/>
            <person name="De vries R.P."/>
            <person name="Grigoriev I.V."/>
            <person name="Mortensen U.H."/>
            <person name="Andersen M.R."/>
            <person name="Baker S.E."/>
        </authorList>
    </citation>
    <scope>NUCLEOTIDE SEQUENCE [LARGE SCALE GENOMIC DNA]</scope>
    <source>
        <strain evidence="1 2">CBS 121057</strain>
    </source>
</reference>
<dbReference type="STRING" id="1448318.A0A319DSA4"/>
<evidence type="ECO:0000313" key="1">
    <source>
        <dbReference type="EMBL" id="PYI00330.1"/>
    </source>
</evidence>
<gene>
    <name evidence="1" type="ORF">BO78DRAFT_434501</name>
</gene>
<dbReference type="OrthoDB" id="5346581at2759"/>
<dbReference type="VEuPathDB" id="FungiDB:BO78DRAFT_434501"/>
<dbReference type="Proteomes" id="UP000248423">
    <property type="component" value="Unassembled WGS sequence"/>
</dbReference>
<dbReference type="EMBL" id="KZ826458">
    <property type="protein sequence ID" value="PYI00330.1"/>
    <property type="molecule type" value="Genomic_DNA"/>
</dbReference>
<evidence type="ECO:0000313" key="2">
    <source>
        <dbReference type="Proteomes" id="UP000248423"/>
    </source>
</evidence>
<accession>A0A319DSA4</accession>
<proteinExistence type="predicted"/>
<name>A0A319DSA4_ASPSB</name>